<keyword evidence="2" id="KW-0378">Hydrolase</keyword>
<dbReference type="PANTHER" id="PTHR18934:SF267">
    <property type="entry name" value="ATP-DEPENDENT RNA HELICASE YLR419W-RELATED"/>
    <property type="match status" value="1"/>
</dbReference>
<dbReference type="InterPro" id="IPR001650">
    <property type="entry name" value="Helicase_C-like"/>
</dbReference>
<evidence type="ECO:0000256" key="1">
    <source>
        <dbReference type="ARBA" id="ARBA00022741"/>
    </source>
</evidence>
<evidence type="ECO:0000256" key="2">
    <source>
        <dbReference type="ARBA" id="ARBA00022801"/>
    </source>
</evidence>
<evidence type="ECO:0000256" key="5">
    <source>
        <dbReference type="ARBA" id="ARBA00022884"/>
    </source>
</evidence>
<feature type="compositionally biased region" description="Polar residues" evidence="7">
    <location>
        <begin position="213"/>
        <end position="233"/>
    </location>
</feature>
<dbReference type="CDD" id="cd17917">
    <property type="entry name" value="DEXHc_RHA-like"/>
    <property type="match status" value="1"/>
</dbReference>
<evidence type="ECO:0000256" key="4">
    <source>
        <dbReference type="ARBA" id="ARBA00022840"/>
    </source>
</evidence>
<dbReference type="Gene3D" id="1.10.8.10">
    <property type="entry name" value="DNA helicase RuvA subunit, C-terminal domain"/>
    <property type="match status" value="1"/>
</dbReference>
<evidence type="ECO:0000259" key="8">
    <source>
        <dbReference type="PROSITE" id="PS50908"/>
    </source>
</evidence>
<feature type="domain" description="Helicase C-terminal" evidence="10">
    <location>
        <begin position="905"/>
        <end position="1071"/>
    </location>
</feature>
<dbReference type="InterPro" id="IPR056890">
    <property type="entry name" value="UBA_DHX29-like"/>
</dbReference>
<dbReference type="InterPro" id="IPR006575">
    <property type="entry name" value="RWD_dom"/>
</dbReference>
<evidence type="ECO:0008006" key="13">
    <source>
        <dbReference type="Google" id="ProtNLM"/>
    </source>
</evidence>
<organism evidence="11 12">
    <name type="scientific">Actinomortierella ambigua</name>
    <dbReference type="NCBI Taxonomy" id="1343610"/>
    <lineage>
        <taxon>Eukaryota</taxon>
        <taxon>Fungi</taxon>
        <taxon>Fungi incertae sedis</taxon>
        <taxon>Mucoromycota</taxon>
        <taxon>Mortierellomycotina</taxon>
        <taxon>Mortierellomycetes</taxon>
        <taxon>Mortierellales</taxon>
        <taxon>Mortierellaceae</taxon>
        <taxon>Actinomortierella</taxon>
    </lineage>
</organism>
<dbReference type="GO" id="GO:0016787">
    <property type="term" value="F:hydrolase activity"/>
    <property type="evidence" value="ECO:0007669"/>
    <property type="project" value="UniProtKB-KW"/>
</dbReference>
<dbReference type="Pfam" id="PF24385">
    <property type="entry name" value="DSRM_DHX29"/>
    <property type="match status" value="1"/>
</dbReference>
<dbReference type="Pfam" id="PF00270">
    <property type="entry name" value="DEAD"/>
    <property type="match status" value="1"/>
</dbReference>
<dbReference type="InterPro" id="IPR007502">
    <property type="entry name" value="Helicase-assoc_dom"/>
</dbReference>
<dbReference type="SUPFAM" id="SSF54495">
    <property type="entry name" value="UBC-like"/>
    <property type="match status" value="1"/>
</dbReference>
<protein>
    <recommendedName>
        <fullName evidence="13">P-loop containing nucleoside triphosphate hydrolase protein</fullName>
    </recommendedName>
</protein>
<evidence type="ECO:0000313" key="12">
    <source>
        <dbReference type="Proteomes" id="UP000807716"/>
    </source>
</evidence>
<evidence type="ECO:0000256" key="6">
    <source>
        <dbReference type="ARBA" id="ARBA00060772"/>
    </source>
</evidence>
<evidence type="ECO:0000256" key="3">
    <source>
        <dbReference type="ARBA" id="ARBA00022806"/>
    </source>
</evidence>
<dbReference type="Pfam" id="PF05773">
    <property type="entry name" value="RWD"/>
    <property type="match status" value="1"/>
</dbReference>
<dbReference type="EMBL" id="JAAAJB010000039">
    <property type="protein sequence ID" value="KAG0268869.1"/>
    <property type="molecule type" value="Genomic_DNA"/>
</dbReference>
<dbReference type="PROSITE" id="PS50908">
    <property type="entry name" value="RWD"/>
    <property type="match status" value="1"/>
</dbReference>
<dbReference type="InterPro" id="IPR056328">
    <property type="entry name" value="DSRM_DHX29"/>
</dbReference>
<dbReference type="SUPFAM" id="SSF46934">
    <property type="entry name" value="UBA-like"/>
    <property type="match status" value="1"/>
</dbReference>
<dbReference type="Pfam" id="PF00271">
    <property type="entry name" value="Helicase_C"/>
    <property type="match status" value="1"/>
</dbReference>
<dbReference type="SMART" id="SM00490">
    <property type="entry name" value="HELICc"/>
    <property type="match status" value="1"/>
</dbReference>
<dbReference type="FunFam" id="3.40.50.300:FF:000526">
    <property type="entry name" value="DExH-box ATP-dependent RNA helicase DExH3"/>
    <property type="match status" value="1"/>
</dbReference>
<dbReference type="InterPro" id="IPR059023">
    <property type="entry name" value="RNA_hel_CTD"/>
</dbReference>
<dbReference type="Gene3D" id="3.10.110.10">
    <property type="entry name" value="Ubiquitin Conjugating Enzyme"/>
    <property type="match status" value="1"/>
</dbReference>
<feature type="domain" description="Helicase ATP-binding" evidence="9">
    <location>
        <begin position="652"/>
        <end position="819"/>
    </location>
</feature>
<evidence type="ECO:0000256" key="7">
    <source>
        <dbReference type="SAM" id="MobiDB-lite"/>
    </source>
</evidence>
<dbReference type="GO" id="GO:0004386">
    <property type="term" value="F:helicase activity"/>
    <property type="evidence" value="ECO:0007669"/>
    <property type="project" value="UniProtKB-KW"/>
</dbReference>
<dbReference type="PROSITE" id="PS51192">
    <property type="entry name" value="HELICASE_ATP_BIND_1"/>
    <property type="match status" value="1"/>
</dbReference>
<dbReference type="InterPro" id="IPR027417">
    <property type="entry name" value="P-loop_NTPase"/>
</dbReference>
<feature type="compositionally biased region" description="Low complexity" evidence="7">
    <location>
        <begin position="19"/>
        <end position="28"/>
    </location>
</feature>
<feature type="domain" description="RWD" evidence="8">
    <location>
        <begin position="430"/>
        <end position="540"/>
    </location>
</feature>
<dbReference type="SMART" id="SM00591">
    <property type="entry name" value="RWD"/>
    <property type="match status" value="1"/>
</dbReference>
<dbReference type="InterPro" id="IPR011709">
    <property type="entry name" value="DEAD-box_helicase_OB_fold"/>
</dbReference>
<dbReference type="InterPro" id="IPR011545">
    <property type="entry name" value="DEAD/DEAH_box_helicase_dom"/>
</dbReference>
<dbReference type="Gene3D" id="1.20.120.1080">
    <property type="match status" value="1"/>
</dbReference>
<dbReference type="Pfam" id="PF24899">
    <property type="entry name" value="UBA_DHX29"/>
    <property type="match status" value="1"/>
</dbReference>
<keyword evidence="1" id="KW-0547">Nucleotide-binding</keyword>
<dbReference type="Gene3D" id="3.40.50.300">
    <property type="entry name" value="P-loop containing nucleotide triphosphate hydrolases"/>
    <property type="match status" value="2"/>
</dbReference>
<dbReference type="Pfam" id="PF26026">
    <property type="entry name" value="RNA_hel_CTD"/>
    <property type="match status" value="1"/>
</dbReference>
<dbReference type="SMART" id="SM00847">
    <property type="entry name" value="HA2"/>
    <property type="match status" value="1"/>
</dbReference>
<keyword evidence="12" id="KW-1185">Reference proteome</keyword>
<dbReference type="InterPro" id="IPR009060">
    <property type="entry name" value="UBA-like_sf"/>
</dbReference>
<dbReference type="Gene3D" id="3.30.160.20">
    <property type="match status" value="1"/>
</dbReference>
<dbReference type="Pfam" id="PF04408">
    <property type="entry name" value="WHD_HA2"/>
    <property type="match status" value="1"/>
</dbReference>
<dbReference type="Pfam" id="PF07717">
    <property type="entry name" value="OB_NTP_bind"/>
    <property type="match status" value="1"/>
</dbReference>
<evidence type="ECO:0000313" key="11">
    <source>
        <dbReference type="EMBL" id="KAG0268869.1"/>
    </source>
</evidence>
<sequence length="1435" mass="160309">MSKTSKKGKSSTSEPAPGPKSSPKSGSKGPSGGGKGNPNIKNDDVPAEPARQTIFPGWTGKTPSSLLHEHCQKNGWEKPIFDPKRTRQGFICTITLGKRNKKTGQIETCSFTLEDVAKPTAAEARHYGATYALHRVNSHKNMIMILPPGPRDLWSKLNDDKQKAGVQGTHLYVEDPFMSNSQKMQMQQEAQRKELEQMHKARELAAKRAGGASTESSDSSRPATPNAYTSKSILSPEALAEQKKKDWEKLPMVHMNQELRVEVEEVVKKQMAGELYQTYIDEYGSSGEPMYNMQLSKTLVRMGFRDRHVAEALQYCNDQASALDWLCLHVPEDDLPPSFLQSNYNPTITTIAHNSTSIKREYAVKRLSAIGFTSTVCGNIYDLMGADENRAMEELFRRLAFPKGKVPEDMIPDPEIQPESEELTKEFRDDEMLALESIYDDRFKKESDGGCKILLTTNHPGTNKNTGSTMELEIRIPETSTYPYQQPPLFIIHEPSMPSYLRLSIIQKTMQQAYRALATAMGGPIIYDVVEWIQENLRDILDNPPSLVQLTEGLITVDLSQEAENQDAIAEETEGESLIQSLQSKLVVKKGNAGSRPTGGKTYRKVNIKANSPASVEMLKAYNKMKETDVSFQAMLMCREKLPAWSFKEQLIKAVRDNRVVIVCGETGCGKTTQVPQFILDDWIQSTTGEYANIVCTQPRRIAAIGVAERVAVERNTSIGEQVGYSIRGENKSSRQTKLMFCTTGILLRRLHSDPMLQGVTHVMVDEVHERSVDSDFLLIILRDLLKKRHDLKLILMSATINSEFFSGYFDGCPVYEIPGFTHPVEELYMEHVIARTGHSPNFGAMGGRRIKFTQAMEEEWERTAVEYKDRGMDDMTIQKIKTMEAYAGAIDYDFIAASVADILKRKEPAGSVDGAILIFLPGVMEIKKCIEALTQLSRTVTQQLDIMPLHAALTPKEQSAVFAPVRKGVRKIVVATNVAETSITIDGIVYVIDSGRVKETQMSNNMTKLVETWTSFASTRQRKGRAGRTRPGIVYKMFSKKQSDKLAPQQDPEILRIPLEQLCLSVKAMGEKDVEQFLSKALTPPSTKAIQVALNTLENLGALDSTTGELTPLGRHMADIPADLRVAKMLIFGSIFRCLEPILVVASCMSVKSPFVSPMDKRDEAQQKKLQFATAKSDLLTAWKAYSTWEQLKDSGETRGGLKQFCEESFLSTNTLYEIQNLKSQYLEVLEDIGFTTASSRNKGRRRSERCSAEEDNVNSDNMTLVKAVILSGLYPNVIKVKMPDAKFDKMIGGTVERETVVKEIRMFTQDDGRVFLHPSSILFHNNQFPVPFLVYFSKLETSKVFIHDATMLSMYGLLLFGGQVNVDHLGRGLEIGKNGFIRLRAFARIGVLVNQLKKLLDALLQAKIANPDLNVSDSPVVDMMLKLIDTDGV</sequence>
<dbReference type="CDD" id="cd23827">
    <property type="entry name" value="RWD_YLR419W-like"/>
    <property type="match status" value="1"/>
</dbReference>
<keyword evidence="3" id="KW-0347">Helicase</keyword>
<dbReference type="GO" id="GO:0003723">
    <property type="term" value="F:RNA binding"/>
    <property type="evidence" value="ECO:0007669"/>
    <property type="project" value="UniProtKB-KW"/>
</dbReference>
<gene>
    <name evidence="11" type="ORF">DFQ27_005464</name>
</gene>
<evidence type="ECO:0000259" key="9">
    <source>
        <dbReference type="PROSITE" id="PS51192"/>
    </source>
</evidence>
<accession>A0A9P6QL75</accession>
<comment type="caution">
    <text evidence="11">The sequence shown here is derived from an EMBL/GenBank/DDBJ whole genome shotgun (WGS) entry which is preliminary data.</text>
</comment>
<dbReference type="SUPFAM" id="SSF54768">
    <property type="entry name" value="dsRNA-binding domain-like"/>
    <property type="match status" value="1"/>
</dbReference>
<dbReference type="SMART" id="SM00487">
    <property type="entry name" value="DEXDc"/>
    <property type="match status" value="1"/>
</dbReference>
<feature type="region of interest" description="Disordered" evidence="7">
    <location>
        <begin position="1"/>
        <end position="63"/>
    </location>
</feature>
<dbReference type="Proteomes" id="UP000807716">
    <property type="component" value="Unassembled WGS sequence"/>
</dbReference>
<dbReference type="SUPFAM" id="SSF52540">
    <property type="entry name" value="P-loop containing nucleoside triphosphate hydrolases"/>
    <property type="match status" value="1"/>
</dbReference>
<keyword evidence="5" id="KW-0694">RNA-binding</keyword>
<name>A0A9P6QL75_9FUNG</name>
<dbReference type="CDD" id="cd18791">
    <property type="entry name" value="SF2_C_RHA"/>
    <property type="match status" value="1"/>
</dbReference>
<dbReference type="PROSITE" id="PS51194">
    <property type="entry name" value="HELICASE_CTER"/>
    <property type="match status" value="1"/>
</dbReference>
<dbReference type="InterPro" id="IPR016135">
    <property type="entry name" value="UBQ-conjugating_enzyme/RWD"/>
</dbReference>
<keyword evidence="4" id="KW-0067">ATP-binding</keyword>
<dbReference type="Pfam" id="PF21010">
    <property type="entry name" value="HA2_C"/>
    <property type="match status" value="1"/>
</dbReference>
<dbReference type="InterPro" id="IPR048333">
    <property type="entry name" value="HA2_WH"/>
</dbReference>
<dbReference type="FunFam" id="1.20.120.1080:FF:000002">
    <property type="entry name" value="Putative ATP-dependent RNA helicase DHX36"/>
    <property type="match status" value="1"/>
</dbReference>
<feature type="region of interest" description="Disordered" evidence="7">
    <location>
        <begin position="203"/>
        <end position="235"/>
    </location>
</feature>
<dbReference type="OrthoDB" id="5600252at2759"/>
<reference evidence="11" key="1">
    <citation type="journal article" date="2020" name="Fungal Divers.">
        <title>Resolving the Mortierellaceae phylogeny through synthesis of multi-gene phylogenetics and phylogenomics.</title>
        <authorList>
            <person name="Vandepol N."/>
            <person name="Liber J."/>
            <person name="Desiro A."/>
            <person name="Na H."/>
            <person name="Kennedy M."/>
            <person name="Barry K."/>
            <person name="Grigoriev I.V."/>
            <person name="Miller A.N."/>
            <person name="O'Donnell K."/>
            <person name="Stajich J.E."/>
            <person name="Bonito G."/>
        </authorList>
    </citation>
    <scope>NUCLEOTIDE SEQUENCE</scope>
    <source>
        <strain evidence="11">BC1065</strain>
    </source>
</reference>
<dbReference type="GO" id="GO:0005524">
    <property type="term" value="F:ATP binding"/>
    <property type="evidence" value="ECO:0007669"/>
    <property type="project" value="UniProtKB-KW"/>
</dbReference>
<proteinExistence type="inferred from homology"/>
<dbReference type="InterPro" id="IPR014001">
    <property type="entry name" value="Helicase_ATP-bd"/>
</dbReference>
<comment type="similarity">
    <text evidence="6">Belongs to the DExH box helicase family.</text>
</comment>
<evidence type="ECO:0000259" key="10">
    <source>
        <dbReference type="PROSITE" id="PS51194"/>
    </source>
</evidence>
<dbReference type="PANTHER" id="PTHR18934">
    <property type="entry name" value="ATP-DEPENDENT RNA HELICASE"/>
    <property type="match status" value="1"/>
</dbReference>